<protein>
    <submittedName>
        <fullName evidence="12">Phosphoglucosamine mutase</fullName>
        <ecNumber evidence="12">5.4.2.10</ecNumber>
    </submittedName>
</protein>
<sequence>MTLIKSISGIRGTIGGPVGQGLTPLDVVKYAAAYGTWVKSQATASKLIVIGRDARLSGDMVSRLVAATLQGLGLDVCDLGLSTTPTVEMAVPAKNAAGGIILTASHNPKQWNALKLLNAKGEFISDTDGQQVLASAESEDFDFAPVTKLGQYTTDNTFLKKHIKAILALPLVDVEAIRARNFRVVVDAVNSSGGIAVPLLLEALGVTTIEKLHCEPTGDFAHNPEPLPEHLRDIAKILEKGGFDLGIVVDPDVDRLALVSENGQMFGEEYTLVAVADYVLKTLGGGNTVSNLSSTRALRDVTEKAGGHYAAAAVGEVNVVTKMKETNAVIGGEGNGGIIYPELHYGRDALVGIALFLSHLAKTGLTMSRLRNSYPSYFISKNKIELTPEIDTDQVLVQMEKRYAKQPVNTIDGVKIEFDKEWVHLRKSNTEPIIRIYAESDSNATADYLAQKIIGDIKEIIAVKA</sequence>
<evidence type="ECO:0000313" key="13">
    <source>
        <dbReference type="Proteomes" id="UP000618931"/>
    </source>
</evidence>
<dbReference type="RefSeq" id="WP_196293323.1">
    <property type="nucleotide sequence ID" value="NZ_JADQDM010000005.1"/>
</dbReference>
<evidence type="ECO:0000256" key="1">
    <source>
        <dbReference type="ARBA" id="ARBA00001946"/>
    </source>
</evidence>
<comment type="caution">
    <text evidence="12">The sequence shown here is derived from an EMBL/GenBank/DDBJ whole genome shotgun (WGS) entry which is preliminary data.</text>
</comment>
<evidence type="ECO:0000256" key="2">
    <source>
        <dbReference type="ARBA" id="ARBA00010231"/>
    </source>
</evidence>
<keyword evidence="5 7" id="KW-0460">Magnesium</keyword>
<gene>
    <name evidence="12" type="primary">glmM</name>
    <name evidence="12" type="ORF">I2H31_12220</name>
</gene>
<dbReference type="InterPro" id="IPR016066">
    <property type="entry name" value="A-D-PHexomutase_CS"/>
</dbReference>
<evidence type="ECO:0000259" key="11">
    <source>
        <dbReference type="Pfam" id="PF02880"/>
    </source>
</evidence>
<evidence type="ECO:0000313" key="12">
    <source>
        <dbReference type="EMBL" id="MBF9221869.1"/>
    </source>
</evidence>
<dbReference type="InterPro" id="IPR050060">
    <property type="entry name" value="Phosphoglucosamine_mutase"/>
</dbReference>
<evidence type="ECO:0000256" key="5">
    <source>
        <dbReference type="ARBA" id="ARBA00022842"/>
    </source>
</evidence>
<dbReference type="InterPro" id="IPR005846">
    <property type="entry name" value="A-D-PHexomutase_a/b/a-III"/>
</dbReference>
<organism evidence="12 13">
    <name type="scientific">Hymenobacter ruricola</name>
    <dbReference type="NCBI Taxonomy" id="2791023"/>
    <lineage>
        <taxon>Bacteria</taxon>
        <taxon>Pseudomonadati</taxon>
        <taxon>Bacteroidota</taxon>
        <taxon>Cytophagia</taxon>
        <taxon>Cytophagales</taxon>
        <taxon>Hymenobacteraceae</taxon>
        <taxon>Hymenobacter</taxon>
    </lineage>
</organism>
<dbReference type="InterPro" id="IPR036900">
    <property type="entry name" value="A-D-PHexomutase_C_sf"/>
</dbReference>
<dbReference type="Gene3D" id="3.30.310.50">
    <property type="entry name" value="Alpha-D-phosphohexomutase, C-terminal domain"/>
    <property type="match status" value="1"/>
</dbReference>
<dbReference type="InterPro" id="IPR016055">
    <property type="entry name" value="A-D-PHexomutase_a/b/a-I/II/III"/>
</dbReference>
<dbReference type="InterPro" id="IPR005843">
    <property type="entry name" value="A-D-PHexomutase_C"/>
</dbReference>
<proteinExistence type="inferred from homology"/>
<evidence type="ECO:0000259" key="8">
    <source>
        <dbReference type="Pfam" id="PF00408"/>
    </source>
</evidence>
<name>A0ABS0I4N4_9BACT</name>
<dbReference type="PANTHER" id="PTHR42946">
    <property type="entry name" value="PHOSPHOHEXOSE MUTASE"/>
    <property type="match status" value="1"/>
</dbReference>
<dbReference type="SUPFAM" id="SSF55957">
    <property type="entry name" value="Phosphoglucomutase, C-terminal domain"/>
    <property type="match status" value="1"/>
</dbReference>
<dbReference type="NCBIfam" id="TIGR03990">
    <property type="entry name" value="Arch_GlmM"/>
    <property type="match status" value="1"/>
</dbReference>
<dbReference type="InterPro" id="IPR005844">
    <property type="entry name" value="A-D-PHexomutase_a/b/a-I"/>
</dbReference>
<evidence type="ECO:0000256" key="6">
    <source>
        <dbReference type="ARBA" id="ARBA00023235"/>
    </source>
</evidence>
<feature type="domain" description="Alpha-D-phosphohexomutase alpha/beta/alpha" evidence="10">
    <location>
        <begin position="172"/>
        <end position="263"/>
    </location>
</feature>
<evidence type="ECO:0000259" key="9">
    <source>
        <dbReference type="Pfam" id="PF02878"/>
    </source>
</evidence>
<feature type="domain" description="Alpha-D-phosphohexomutase alpha/beta/alpha" evidence="9">
    <location>
        <begin position="8"/>
        <end position="141"/>
    </location>
</feature>
<dbReference type="Gene3D" id="3.40.120.10">
    <property type="entry name" value="Alpha-D-Glucose-1,6-Bisphosphate, subunit A, domain 3"/>
    <property type="match status" value="3"/>
</dbReference>
<keyword evidence="13" id="KW-1185">Reference proteome</keyword>
<comment type="cofactor">
    <cofactor evidence="1">
        <name>Mg(2+)</name>
        <dbReference type="ChEBI" id="CHEBI:18420"/>
    </cofactor>
</comment>
<dbReference type="Pfam" id="PF02879">
    <property type="entry name" value="PGM_PMM_II"/>
    <property type="match status" value="1"/>
</dbReference>
<dbReference type="InterPro" id="IPR005845">
    <property type="entry name" value="A-D-PHexomutase_a/b/a-II"/>
</dbReference>
<accession>A0ABS0I4N4</accession>
<dbReference type="InterPro" id="IPR024086">
    <property type="entry name" value="GlmM_arc-type"/>
</dbReference>
<reference evidence="12 13" key="1">
    <citation type="submission" date="2020-11" db="EMBL/GenBank/DDBJ databases">
        <authorList>
            <person name="Kim M.K."/>
        </authorList>
    </citation>
    <scope>NUCLEOTIDE SEQUENCE [LARGE SCALE GENOMIC DNA]</scope>
    <source>
        <strain evidence="12 13">BT662</strain>
    </source>
</reference>
<evidence type="ECO:0000259" key="10">
    <source>
        <dbReference type="Pfam" id="PF02879"/>
    </source>
</evidence>
<dbReference type="Pfam" id="PF02880">
    <property type="entry name" value="PGM_PMM_III"/>
    <property type="match status" value="1"/>
</dbReference>
<evidence type="ECO:0000256" key="7">
    <source>
        <dbReference type="RuleBase" id="RU004326"/>
    </source>
</evidence>
<dbReference type="InterPro" id="IPR005841">
    <property type="entry name" value="Alpha-D-phosphohexomutase_SF"/>
</dbReference>
<feature type="domain" description="Alpha-D-phosphohexomutase alpha/beta/alpha" evidence="11">
    <location>
        <begin position="270"/>
        <end position="375"/>
    </location>
</feature>
<keyword evidence="4 7" id="KW-0479">Metal-binding</keyword>
<dbReference type="SUPFAM" id="SSF53738">
    <property type="entry name" value="Phosphoglucomutase, first 3 domains"/>
    <property type="match status" value="3"/>
</dbReference>
<dbReference type="EC" id="5.4.2.10" evidence="12"/>
<keyword evidence="3" id="KW-0597">Phosphoprotein</keyword>
<dbReference type="Pfam" id="PF00408">
    <property type="entry name" value="PGM_PMM_IV"/>
    <property type="match status" value="1"/>
</dbReference>
<evidence type="ECO:0000256" key="3">
    <source>
        <dbReference type="ARBA" id="ARBA00022553"/>
    </source>
</evidence>
<dbReference type="GO" id="GO:0008966">
    <property type="term" value="F:phosphoglucosamine mutase activity"/>
    <property type="evidence" value="ECO:0007669"/>
    <property type="project" value="UniProtKB-EC"/>
</dbReference>
<dbReference type="PANTHER" id="PTHR42946:SF1">
    <property type="entry name" value="PHOSPHOGLUCOMUTASE (ALPHA-D-GLUCOSE-1,6-BISPHOSPHATE-DEPENDENT)"/>
    <property type="match status" value="1"/>
</dbReference>
<feature type="domain" description="Alpha-D-phosphohexomutase C-terminal" evidence="8">
    <location>
        <begin position="396"/>
        <end position="453"/>
    </location>
</feature>
<evidence type="ECO:0000256" key="4">
    <source>
        <dbReference type="ARBA" id="ARBA00022723"/>
    </source>
</evidence>
<comment type="similarity">
    <text evidence="2 7">Belongs to the phosphohexose mutase family.</text>
</comment>
<dbReference type="EMBL" id="JADQDM010000005">
    <property type="protein sequence ID" value="MBF9221869.1"/>
    <property type="molecule type" value="Genomic_DNA"/>
</dbReference>
<dbReference type="PRINTS" id="PR00509">
    <property type="entry name" value="PGMPMM"/>
</dbReference>
<dbReference type="PROSITE" id="PS00710">
    <property type="entry name" value="PGM_PMM"/>
    <property type="match status" value="1"/>
</dbReference>
<dbReference type="Pfam" id="PF02878">
    <property type="entry name" value="PGM_PMM_I"/>
    <property type="match status" value="1"/>
</dbReference>
<keyword evidence="6 12" id="KW-0413">Isomerase</keyword>
<dbReference type="Proteomes" id="UP000618931">
    <property type="component" value="Unassembled WGS sequence"/>
</dbReference>